<evidence type="ECO:0000256" key="5">
    <source>
        <dbReference type="RuleBase" id="RU361279"/>
    </source>
</evidence>
<dbReference type="PANTHER" id="PTHR23407:SF1">
    <property type="entry name" value="5-FORMYLTETRAHYDROFOLATE CYCLO-LIGASE"/>
    <property type="match status" value="1"/>
</dbReference>
<comment type="catalytic activity">
    <reaction evidence="5">
        <text>(6S)-5-formyl-5,6,7,8-tetrahydrofolate + ATP = (6R)-5,10-methenyltetrahydrofolate + ADP + phosphate</text>
        <dbReference type="Rhea" id="RHEA:10488"/>
        <dbReference type="ChEBI" id="CHEBI:30616"/>
        <dbReference type="ChEBI" id="CHEBI:43474"/>
        <dbReference type="ChEBI" id="CHEBI:57455"/>
        <dbReference type="ChEBI" id="CHEBI:57457"/>
        <dbReference type="ChEBI" id="CHEBI:456216"/>
        <dbReference type="EC" id="6.3.3.2"/>
    </reaction>
</comment>
<name>A0A4Q7P090_9FIRM</name>
<comment type="similarity">
    <text evidence="1 5">Belongs to the 5-formyltetrahydrofolate cyclo-ligase family.</text>
</comment>
<dbReference type="EMBL" id="SGXF01000006">
    <property type="protein sequence ID" value="RZS92947.1"/>
    <property type="molecule type" value="Genomic_DNA"/>
</dbReference>
<evidence type="ECO:0000256" key="3">
    <source>
        <dbReference type="ARBA" id="ARBA00022840"/>
    </source>
</evidence>
<dbReference type="InterPro" id="IPR024185">
    <property type="entry name" value="FTHF_cligase-like_sf"/>
</dbReference>
<keyword evidence="5" id="KW-0460">Magnesium</keyword>
<dbReference type="Proteomes" id="UP000292927">
    <property type="component" value="Unassembled WGS sequence"/>
</dbReference>
<dbReference type="GO" id="GO:0009396">
    <property type="term" value="P:folic acid-containing compound biosynthetic process"/>
    <property type="evidence" value="ECO:0007669"/>
    <property type="project" value="TreeGrafter"/>
</dbReference>
<keyword evidence="5" id="KW-0479">Metal-binding</keyword>
<organism evidence="6 7">
    <name type="scientific">Cuneatibacter caecimuris</name>
    <dbReference type="NCBI Taxonomy" id="1796618"/>
    <lineage>
        <taxon>Bacteria</taxon>
        <taxon>Bacillati</taxon>
        <taxon>Bacillota</taxon>
        <taxon>Clostridia</taxon>
        <taxon>Lachnospirales</taxon>
        <taxon>Lachnospiraceae</taxon>
        <taxon>Cuneatibacter</taxon>
    </lineage>
</organism>
<feature type="binding site" evidence="4">
    <location>
        <position position="44"/>
    </location>
    <ligand>
        <name>substrate</name>
    </ligand>
</feature>
<dbReference type="EC" id="6.3.3.2" evidence="5"/>
<proteinExistence type="inferred from homology"/>
<dbReference type="InterPro" id="IPR037171">
    <property type="entry name" value="NagB/RpiA_transferase-like"/>
</dbReference>
<keyword evidence="6" id="KW-0436">Ligase</keyword>
<dbReference type="AlphaFoldDB" id="A0A4Q7P090"/>
<sequence>MRRQREKLSVPEKTKKDEQLFQNMALLTEEYLRKQPKGTVCCYVSLENEADTRQFLSWTLERGLFLAVPRVRGREMEFCKIVSLKALVPGCHGILEPETACAAETPEQGLMLIPGLAFDRAGNRLGYGGGYYDRYLRKNPQFLKAGISYEFQIMDRLPAEEWDVPVDWIVTEVGICKITD</sequence>
<gene>
    <name evidence="6" type="ORF">EV209_2692</name>
</gene>
<keyword evidence="3 4" id="KW-0067">ATP-binding</keyword>
<protein>
    <recommendedName>
        <fullName evidence="5">5-formyltetrahydrofolate cyclo-ligase</fullName>
        <ecNumber evidence="5">6.3.3.2</ecNumber>
    </recommendedName>
</protein>
<comment type="caution">
    <text evidence="6">The sequence shown here is derived from an EMBL/GenBank/DDBJ whole genome shotgun (WGS) entry which is preliminary data.</text>
</comment>
<dbReference type="GO" id="GO:0035999">
    <property type="term" value="P:tetrahydrofolate interconversion"/>
    <property type="evidence" value="ECO:0007669"/>
    <property type="project" value="TreeGrafter"/>
</dbReference>
<evidence type="ECO:0000256" key="1">
    <source>
        <dbReference type="ARBA" id="ARBA00010638"/>
    </source>
</evidence>
<evidence type="ECO:0000256" key="4">
    <source>
        <dbReference type="PIRSR" id="PIRSR006806-1"/>
    </source>
</evidence>
<dbReference type="SUPFAM" id="SSF100950">
    <property type="entry name" value="NagB/RpiA/CoA transferase-like"/>
    <property type="match status" value="1"/>
</dbReference>
<dbReference type="GO" id="GO:0046872">
    <property type="term" value="F:metal ion binding"/>
    <property type="evidence" value="ECO:0007669"/>
    <property type="project" value="UniProtKB-KW"/>
</dbReference>
<evidence type="ECO:0000313" key="6">
    <source>
        <dbReference type="EMBL" id="RZS92947.1"/>
    </source>
</evidence>
<evidence type="ECO:0000256" key="2">
    <source>
        <dbReference type="ARBA" id="ARBA00022741"/>
    </source>
</evidence>
<feature type="binding site" evidence="4">
    <location>
        <begin position="124"/>
        <end position="132"/>
    </location>
    <ligand>
        <name>ATP</name>
        <dbReference type="ChEBI" id="CHEBI:30616"/>
    </ligand>
</feature>
<dbReference type="GO" id="GO:0005524">
    <property type="term" value="F:ATP binding"/>
    <property type="evidence" value="ECO:0007669"/>
    <property type="project" value="UniProtKB-KW"/>
</dbReference>
<dbReference type="Pfam" id="PF01812">
    <property type="entry name" value="5-FTHF_cyc-lig"/>
    <property type="match status" value="1"/>
</dbReference>
<evidence type="ECO:0000313" key="7">
    <source>
        <dbReference type="Proteomes" id="UP000292927"/>
    </source>
</evidence>
<dbReference type="GO" id="GO:0030272">
    <property type="term" value="F:5-formyltetrahydrofolate cyclo-ligase activity"/>
    <property type="evidence" value="ECO:0007669"/>
    <property type="project" value="UniProtKB-EC"/>
</dbReference>
<accession>A0A4Q7P090</accession>
<reference evidence="6 7" key="1">
    <citation type="submission" date="2019-02" db="EMBL/GenBank/DDBJ databases">
        <title>Genomic Encyclopedia of Type Strains, Phase IV (KMG-IV): sequencing the most valuable type-strain genomes for metagenomic binning, comparative biology and taxonomic classification.</title>
        <authorList>
            <person name="Goeker M."/>
        </authorList>
    </citation>
    <scope>NUCLEOTIDE SEQUENCE [LARGE SCALE GENOMIC DNA]</scope>
    <source>
        <strain evidence="6 7">DSM 29486</strain>
    </source>
</reference>
<keyword evidence="2 4" id="KW-0547">Nucleotide-binding</keyword>
<feature type="binding site" evidence="4">
    <location>
        <position position="49"/>
    </location>
    <ligand>
        <name>substrate</name>
    </ligand>
</feature>
<dbReference type="PIRSF" id="PIRSF006806">
    <property type="entry name" value="FTHF_cligase"/>
    <property type="match status" value="1"/>
</dbReference>
<dbReference type="NCBIfam" id="TIGR02727">
    <property type="entry name" value="MTHFS_bact"/>
    <property type="match status" value="1"/>
</dbReference>
<keyword evidence="7" id="KW-1185">Reference proteome</keyword>
<dbReference type="InterPro" id="IPR002698">
    <property type="entry name" value="FTHF_cligase"/>
</dbReference>
<dbReference type="PANTHER" id="PTHR23407">
    <property type="entry name" value="ATPASE INHIBITOR/5-FORMYLTETRAHYDROFOLATE CYCLO-LIGASE"/>
    <property type="match status" value="1"/>
</dbReference>
<comment type="cofactor">
    <cofactor evidence="5">
        <name>Mg(2+)</name>
        <dbReference type="ChEBI" id="CHEBI:18420"/>
    </cofactor>
</comment>
<dbReference type="Gene3D" id="3.40.50.10420">
    <property type="entry name" value="NagB/RpiA/CoA transferase-like"/>
    <property type="match status" value="1"/>
</dbReference>